<dbReference type="GeneTree" id="ENSGT00940000159897"/>
<dbReference type="GO" id="GO:0005634">
    <property type="term" value="C:nucleus"/>
    <property type="evidence" value="ECO:0007669"/>
    <property type="project" value="UniProtKB-SubCell"/>
</dbReference>
<feature type="compositionally biased region" description="Low complexity" evidence="15">
    <location>
        <begin position="435"/>
        <end position="454"/>
    </location>
</feature>
<evidence type="ECO:0000256" key="9">
    <source>
        <dbReference type="ARBA" id="ARBA00022859"/>
    </source>
</evidence>
<evidence type="ECO:0000313" key="16">
    <source>
        <dbReference type="Ensembl" id="ENSBGRP00000035141.1"/>
    </source>
</evidence>
<evidence type="ECO:0000256" key="12">
    <source>
        <dbReference type="ARBA" id="ARBA00023242"/>
    </source>
</evidence>
<keyword evidence="9" id="KW-0391">Immunity</keyword>
<dbReference type="GO" id="GO:0051603">
    <property type="term" value="P:proteolysis involved in protein catabolic process"/>
    <property type="evidence" value="ECO:0007669"/>
    <property type="project" value="InterPro"/>
</dbReference>
<feature type="region of interest" description="Disordered" evidence="15">
    <location>
        <begin position="1"/>
        <end position="370"/>
    </location>
</feature>
<evidence type="ECO:0000313" key="17">
    <source>
        <dbReference type="Proteomes" id="UP000694520"/>
    </source>
</evidence>
<evidence type="ECO:0000256" key="1">
    <source>
        <dbReference type="ARBA" id="ARBA00001198"/>
    </source>
</evidence>
<dbReference type="Ensembl" id="ENSBGRT00000040635.1">
    <property type="protein sequence ID" value="ENSBGRP00000035141.1"/>
    <property type="gene ID" value="ENSBGRG00000021991.1"/>
</dbReference>
<feature type="compositionally biased region" description="Basic and acidic residues" evidence="15">
    <location>
        <begin position="361"/>
        <end position="370"/>
    </location>
</feature>
<keyword evidence="7" id="KW-0888">Threonine protease</keyword>
<dbReference type="SUPFAM" id="SSF56235">
    <property type="entry name" value="N-terminal nucleophile aminohydrolases (Ntn hydrolases)"/>
    <property type="match status" value="1"/>
</dbReference>
<accession>A0A8B9YD83</accession>
<evidence type="ECO:0000256" key="5">
    <source>
        <dbReference type="ARBA" id="ARBA00022490"/>
    </source>
</evidence>
<evidence type="ECO:0000256" key="7">
    <source>
        <dbReference type="ARBA" id="ARBA00022698"/>
    </source>
</evidence>
<dbReference type="FunFam" id="3.60.20.10:FF:000010">
    <property type="entry name" value="Proteasome subunit beta type-1"/>
    <property type="match status" value="1"/>
</dbReference>
<dbReference type="EC" id="3.4.25.1" evidence="3"/>
<dbReference type="InterPro" id="IPR023333">
    <property type="entry name" value="Proteasome_suB-type"/>
</dbReference>
<dbReference type="InterPro" id="IPR001353">
    <property type="entry name" value="Proteasome_sua/b"/>
</dbReference>
<keyword evidence="6" id="KW-0645">Protease</keyword>
<dbReference type="GO" id="GO:0002376">
    <property type="term" value="P:immune system process"/>
    <property type="evidence" value="ECO:0007669"/>
    <property type="project" value="UniProtKB-KW"/>
</dbReference>
<feature type="compositionally biased region" description="Basic and acidic residues" evidence="15">
    <location>
        <begin position="455"/>
        <end position="465"/>
    </location>
</feature>
<dbReference type="Ensembl" id="ENSBGRT00000040605.1">
    <property type="protein sequence ID" value="ENSBGRP00000035112.1"/>
    <property type="gene ID" value="ENSBGRG00000021991.1"/>
</dbReference>
<feature type="compositionally biased region" description="Low complexity" evidence="15">
    <location>
        <begin position="71"/>
        <end position="120"/>
    </location>
</feature>
<dbReference type="InterPro" id="IPR016050">
    <property type="entry name" value="Proteasome_bsu_CS"/>
</dbReference>
<dbReference type="GO" id="GO:0005737">
    <property type="term" value="C:cytoplasm"/>
    <property type="evidence" value="ECO:0007669"/>
    <property type="project" value="TreeGrafter"/>
</dbReference>
<keyword evidence="5" id="KW-0963">Cytoplasm</keyword>
<evidence type="ECO:0000256" key="2">
    <source>
        <dbReference type="ARBA" id="ARBA00004123"/>
    </source>
</evidence>
<feature type="compositionally biased region" description="Basic residues" evidence="15">
    <location>
        <begin position="225"/>
        <end position="236"/>
    </location>
</feature>
<evidence type="ECO:0000256" key="6">
    <source>
        <dbReference type="ARBA" id="ARBA00022670"/>
    </source>
</evidence>
<evidence type="ECO:0000256" key="10">
    <source>
        <dbReference type="ARBA" id="ARBA00022942"/>
    </source>
</evidence>
<sequence length="689" mass="72356">KRKRPGDLPSAGARRCPRPRGLARRPALGRRQVPAGPSPAPPPAAPKQPATRGLACFPSGSPARPRRRRGPPATAARSGSGRPPRPGAAAAQGAPAARPLGAAPAGAASSRRGEAAPSPATRRRRGGGAGARGELGTPSRPWTLAVPDLAVRVLGARQETSSEEGKSRQGQAQRRRQRLQNSQPPEDSRAFPPEAQRGPDDAAGPQPQQRAAAQAGHPDPEQRQLRGHQPRGHSGQRRPEQHPVGEEKQRRPQPPDGGAGEARAPAGNWGPRAGHGRSRSRISLSPTGCCRSPSPGQEPGPPRGGAGAGRGGASESPGSRPSPRRCPEAGGLGERENESCPASQARPLRRRPAQSTWEEPGDLRSEADLLDRHPSPACRCRAARDFLAPGLQAGLLRHPSLGRSAGPGLLRHLSPGRPAPHRLAPGRPTLRRGLGRPLAGAARGRGLGQRSARGPRLETRARSGEPRGAGMLRTGAPNGDLPRAGEVHTGTTIMAVEFDGGVVVGSDSRVSAGEAVVNRVFDKLSPLHQHIYCALSGSAADAQAIADMAAYQLELHGMELEEPPLVLAAANVVRNITYKYREDLSAHLMVAGWDQREGGQVYGTMSGMLIRQPFAIGGSGSTYIYGYVDAAYKPGMSPEECRRFTTNAIALAMKRDGSSGGVVYLATITGAGVDHRVILGDELPRFYDE</sequence>
<feature type="region of interest" description="Disordered" evidence="15">
    <location>
        <begin position="406"/>
        <end position="482"/>
    </location>
</feature>
<dbReference type="PRINTS" id="PR00141">
    <property type="entry name" value="PROTEASOME"/>
</dbReference>
<feature type="compositionally biased region" description="Low complexity" evidence="15">
    <location>
        <begin position="24"/>
        <end position="35"/>
    </location>
</feature>
<evidence type="ECO:0000256" key="4">
    <source>
        <dbReference type="ARBA" id="ARBA00016154"/>
    </source>
</evidence>
<dbReference type="AlphaFoldDB" id="A0A8B9YD83"/>
<dbReference type="InterPro" id="IPR029055">
    <property type="entry name" value="Ntn_hydrolases_N"/>
</dbReference>
<evidence type="ECO:0000256" key="11">
    <source>
        <dbReference type="ARBA" id="ARBA00023145"/>
    </source>
</evidence>
<dbReference type="InterPro" id="IPR000243">
    <property type="entry name" value="Pept_T1A_subB"/>
</dbReference>
<proteinExistence type="predicted"/>
<dbReference type="Proteomes" id="UP000694520">
    <property type="component" value="Chromosome 24"/>
</dbReference>
<evidence type="ECO:0000256" key="13">
    <source>
        <dbReference type="ARBA" id="ARBA00030655"/>
    </source>
</evidence>
<dbReference type="PANTHER" id="PTHR32194">
    <property type="entry name" value="METALLOPROTEASE TLDD"/>
    <property type="match status" value="1"/>
</dbReference>
<feature type="compositionally biased region" description="Basic and acidic residues" evidence="15">
    <location>
        <begin position="237"/>
        <end position="250"/>
    </location>
</feature>
<keyword evidence="10" id="KW-0647">Proteasome</keyword>
<comment type="subcellular location">
    <subcellularLocation>
        <location evidence="2">Nucleus</location>
    </subcellularLocation>
</comment>
<dbReference type="GO" id="GO:0005839">
    <property type="term" value="C:proteasome core complex"/>
    <property type="evidence" value="ECO:0007669"/>
    <property type="project" value="InterPro"/>
</dbReference>
<organism evidence="16 17">
    <name type="scientific">Bos mutus grunniens</name>
    <name type="common">Wild yak</name>
    <name type="synonym">Bos grunniens</name>
    <dbReference type="NCBI Taxonomy" id="30521"/>
    <lineage>
        <taxon>Eukaryota</taxon>
        <taxon>Metazoa</taxon>
        <taxon>Chordata</taxon>
        <taxon>Craniata</taxon>
        <taxon>Vertebrata</taxon>
        <taxon>Euteleostomi</taxon>
        <taxon>Mammalia</taxon>
        <taxon>Eutheria</taxon>
        <taxon>Laurasiatheria</taxon>
        <taxon>Artiodactyla</taxon>
        <taxon>Ruminantia</taxon>
        <taxon>Pecora</taxon>
        <taxon>Bovidae</taxon>
        <taxon>Bovinae</taxon>
        <taxon>Bos</taxon>
    </lineage>
</organism>
<keyword evidence="12" id="KW-0539">Nucleus</keyword>
<feature type="compositionally biased region" description="Low complexity" evidence="15">
    <location>
        <begin position="201"/>
        <end position="216"/>
    </location>
</feature>
<dbReference type="Pfam" id="PF00227">
    <property type="entry name" value="Proteasome"/>
    <property type="match status" value="1"/>
</dbReference>
<dbReference type="PANTHER" id="PTHR32194:SF12">
    <property type="entry name" value="PROTEASOME SUBUNIT BETA"/>
    <property type="match status" value="1"/>
</dbReference>
<evidence type="ECO:0000256" key="15">
    <source>
        <dbReference type="SAM" id="MobiDB-lite"/>
    </source>
</evidence>
<keyword evidence="17" id="KW-1185">Reference proteome</keyword>
<protein>
    <recommendedName>
        <fullName evidence="4">Proteasome subunit beta type-9</fullName>
        <ecNumber evidence="3">3.4.25.1</ecNumber>
    </recommendedName>
    <alternativeName>
        <fullName evidence="13">Proteasome subunit beta-1i</fullName>
    </alternativeName>
</protein>
<dbReference type="GO" id="GO:0004298">
    <property type="term" value="F:threonine-type endopeptidase activity"/>
    <property type="evidence" value="ECO:0007669"/>
    <property type="project" value="UniProtKB-KW"/>
</dbReference>
<dbReference type="PROSITE" id="PS51476">
    <property type="entry name" value="PROTEASOME_BETA_2"/>
    <property type="match status" value="1"/>
</dbReference>
<reference evidence="16" key="1">
    <citation type="submission" date="2019-05" db="EMBL/GenBank/DDBJ databases">
        <authorList>
            <person name="Zhang S."/>
            <person name="Liu J."/>
        </authorList>
    </citation>
    <scope>NUCLEOTIDE SEQUENCE [LARGE SCALE GENOMIC DNA]</scope>
</reference>
<dbReference type="PROSITE" id="PS00854">
    <property type="entry name" value="PROTEASOME_BETA_1"/>
    <property type="match status" value="1"/>
</dbReference>
<comment type="catalytic activity">
    <reaction evidence="1">
        <text>Cleavage of peptide bonds with very broad specificity.</text>
        <dbReference type="EC" id="3.4.25.1"/>
    </reaction>
</comment>
<dbReference type="CDD" id="cd03762">
    <property type="entry name" value="proteasome_beta_type_6"/>
    <property type="match status" value="1"/>
</dbReference>
<keyword evidence="11" id="KW-0865">Zymogen</keyword>
<dbReference type="Gene3D" id="3.60.20.10">
    <property type="entry name" value="Glutamine Phosphoribosylpyrophosphate, subunit 1, domain 1"/>
    <property type="match status" value="1"/>
</dbReference>
<evidence type="ECO:0000256" key="14">
    <source>
        <dbReference type="PIRSR" id="PIRSR600243-1"/>
    </source>
</evidence>
<reference evidence="16" key="2">
    <citation type="submission" date="2025-05" db="UniProtKB">
        <authorList>
            <consortium name="Ensembl"/>
        </authorList>
    </citation>
    <scope>IDENTIFICATION</scope>
</reference>
<feature type="active site" description="Nucleophile" evidence="14">
    <location>
        <position position="491"/>
    </location>
</feature>
<feature type="compositionally biased region" description="Gly residues" evidence="15">
    <location>
        <begin position="303"/>
        <end position="312"/>
    </location>
</feature>
<feature type="compositionally biased region" description="Pro residues" evidence="15">
    <location>
        <begin position="36"/>
        <end position="46"/>
    </location>
</feature>
<keyword evidence="8" id="KW-0378">Hydrolase</keyword>
<evidence type="ECO:0000256" key="8">
    <source>
        <dbReference type="ARBA" id="ARBA00022801"/>
    </source>
</evidence>
<name>A0A8B9YD83_BOSMU</name>
<evidence type="ECO:0000256" key="3">
    <source>
        <dbReference type="ARBA" id="ARBA00012039"/>
    </source>
</evidence>